<keyword evidence="8" id="KW-0433">Leucine-rich repeat</keyword>
<reference evidence="28" key="5">
    <citation type="journal article" date="2021" name="G3 (Bethesda)">
        <title>Aegilops tauschii genome assembly Aet v5.0 features greater sequence contiguity and improved annotation.</title>
        <authorList>
            <person name="Wang L."/>
            <person name="Zhu T."/>
            <person name="Rodriguez J.C."/>
            <person name="Deal K.R."/>
            <person name="Dubcovsky J."/>
            <person name="McGuire P.E."/>
            <person name="Lux T."/>
            <person name="Spannagl M."/>
            <person name="Mayer K.F.X."/>
            <person name="Baldrich P."/>
            <person name="Meyers B.C."/>
            <person name="Huo N."/>
            <person name="Gu Y.Q."/>
            <person name="Zhou H."/>
            <person name="Devos K.M."/>
            <person name="Bennetzen J.L."/>
            <person name="Unver T."/>
            <person name="Budak H."/>
            <person name="Gulick P.J."/>
            <person name="Galiba G."/>
            <person name="Kalapos B."/>
            <person name="Nelson D.R."/>
            <person name="Li P."/>
            <person name="You F.M."/>
            <person name="Luo M.C."/>
            <person name="Dvorak J."/>
        </authorList>
    </citation>
    <scope>NUCLEOTIDE SEQUENCE [LARGE SCALE GENOMIC DNA]</scope>
    <source>
        <strain evidence="28">cv. AL8/78</strain>
    </source>
</reference>
<comment type="catalytic activity">
    <reaction evidence="21">
        <text>L-seryl-[protein] + ATP = O-phospho-L-seryl-[protein] + ADP + H(+)</text>
        <dbReference type="Rhea" id="RHEA:17989"/>
        <dbReference type="Rhea" id="RHEA-COMP:9863"/>
        <dbReference type="Rhea" id="RHEA-COMP:11604"/>
        <dbReference type="ChEBI" id="CHEBI:15378"/>
        <dbReference type="ChEBI" id="CHEBI:29999"/>
        <dbReference type="ChEBI" id="CHEBI:30616"/>
        <dbReference type="ChEBI" id="CHEBI:83421"/>
        <dbReference type="ChEBI" id="CHEBI:456216"/>
        <dbReference type="EC" id="2.7.11.1"/>
    </reaction>
</comment>
<evidence type="ECO:0000256" key="24">
    <source>
        <dbReference type="ARBA" id="ARBA00072040"/>
    </source>
</evidence>
<dbReference type="FunFam" id="3.80.10.10:FF:000383">
    <property type="entry name" value="Leucine-rich repeat receptor protein kinase EMS1"/>
    <property type="match status" value="1"/>
</dbReference>
<comment type="catalytic activity">
    <reaction evidence="20">
        <text>L-threonyl-[protein] + ATP = O-phospho-L-threonyl-[protein] + ADP + H(+)</text>
        <dbReference type="Rhea" id="RHEA:46608"/>
        <dbReference type="Rhea" id="RHEA-COMP:11060"/>
        <dbReference type="Rhea" id="RHEA-COMP:11605"/>
        <dbReference type="ChEBI" id="CHEBI:15378"/>
        <dbReference type="ChEBI" id="CHEBI:30013"/>
        <dbReference type="ChEBI" id="CHEBI:30616"/>
        <dbReference type="ChEBI" id="CHEBI:61977"/>
        <dbReference type="ChEBI" id="CHEBI:456216"/>
        <dbReference type="EC" id="2.7.11.1"/>
    </reaction>
</comment>
<dbReference type="PROSITE" id="PS00107">
    <property type="entry name" value="PROTEIN_KINASE_ATP"/>
    <property type="match status" value="1"/>
</dbReference>
<keyword evidence="9" id="KW-0808">Transferase</keyword>
<evidence type="ECO:0000256" key="15">
    <source>
        <dbReference type="ARBA" id="ARBA00022840"/>
    </source>
</evidence>
<evidence type="ECO:0000256" key="14">
    <source>
        <dbReference type="ARBA" id="ARBA00022777"/>
    </source>
</evidence>
<keyword evidence="29" id="KW-1185">Reference proteome</keyword>
<keyword evidence="18" id="KW-0675">Receptor</keyword>
<keyword evidence="12" id="KW-0677">Repeat</keyword>
<evidence type="ECO:0000256" key="18">
    <source>
        <dbReference type="ARBA" id="ARBA00023170"/>
    </source>
</evidence>
<evidence type="ECO:0000256" key="7">
    <source>
        <dbReference type="ARBA" id="ARBA00022553"/>
    </source>
</evidence>
<dbReference type="GO" id="GO:0005886">
    <property type="term" value="C:plasma membrane"/>
    <property type="evidence" value="ECO:0007669"/>
    <property type="project" value="UniProtKB-SubCell"/>
</dbReference>
<comment type="function">
    <text evidence="23">The processed protein kinase Xa21 chain released by protein cleavage after X.oryzae pv. oryzae protein Ax21 detection translocates into the nucleus where it can bind and regulate WRKY62, a transcription factor. Confers resistance to the bacterial pathogen X.oryzae pv. oryzae (Xoo).</text>
</comment>
<evidence type="ECO:0000256" key="26">
    <source>
        <dbReference type="SAM" id="Phobius"/>
    </source>
</evidence>
<dbReference type="InterPro" id="IPR032675">
    <property type="entry name" value="LRR_dom_sf"/>
</dbReference>
<dbReference type="EnsemblPlants" id="AET7Gv21168700.3">
    <property type="protein sequence ID" value="AET7Gv21168700.3"/>
    <property type="gene ID" value="AET7Gv21168700"/>
</dbReference>
<dbReference type="SMART" id="SM00365">
    <property type="entry name" value="LRR_SD22"/>
    <property type="match status" value="5"/>
</dbReference>
<accession>A0A453SZN4</accession>
<evidence type="ECO:0000256" key="6">
    <source>
        <dbReference type="ARBA" id="ARBA00022527"/>
    </source>
</evidence>
<keyword evidence="5" id="KW-1003">Cell membrane</keyword>
<keyword evidence="7" id="KW-0597">Phosphoprotein</keyword>
<evidence type="ECO:0000256" key="10">
    <source>
        <dbReference type="ARBA" id="ARBA00022692"/>
    </source>
</evidence>
<evidence type="ECO:0000259" key="27">
    <source>
        <dbReference type="PROSITE" id="PS50011"/>
    </source>
</evidence>
<dbReference type="InterPro" id="IPR000719">
    <property type="entry name" value="Prot_kinase_dom"/>
</dbReference>
<keyword evidence="11" id="KW-0732">Signal</keyword>
<evidence type="ECO:0000256" key="23">
    <source>
        <dbReference type="ARBA" id="ARBA00056628"/>
    </source>
</evidence>
<proteinExistence type="inferred from homology"/>
<organism evidence="28 29">
    <name type="scientific">Aegilops tauschii subsp. strangulata</name>
    <name type="common">Goatgrass</name>
    <dbReference type="NCBI Taxonomy" id="200361"/>
    <lineage>
        <taxon>Eukaryota</taxon>
        <taxon>Viridiplantae</taxon>
        <taxon>Streptophyta</taxon>
        <taxon>Embryophyta</taxon>
        <taxon>Tracheophyta</taxon>
        <taxon>Spermatophyta</taxon>
        <taxon>Magnoliopsida</taxon>
        <taxon>Liliopsida</taxon>
        <taxon>Poales</taxon>
        <taxon>Poaceae</taxon>
        <taxon>BOP clade</taxon>
        <taxon>Pooideae</taxon>
        <taxon>Triticodae</taxon>
        <taxon>Triticeae</taxon>
        <taxon>Triticinae</taxon>
        <taxon>Aegilops</taxon>
    </lineage>
</organism>
<dbReference type="InterPro" id="IPR011009">
    <property type="entry name" value="Kinase-like_dom_sf"/>
</dbReference>
<comment type="similarity">
    <text evidence="3">Belongs to the protein kinase superfamily. Ser/Thr protein kinase family.</text>
</comment>
<dbReference type="GO" id="GO:0005789">
    <property type="term" value="C:endoplasmic reticulum membrane"/>
    <property type="evidence" value="ECO:0007669"/>
    <property type="project" value="UniProtKB-SubCell"/>
</dbReference>
<evidence type="ECO:0000256" key="21">
    <source>
        <dbReference type="ARBA" id="ARBA00048679"/>
    </source>
</evidence>
<reference evidence="29" key="2">
    <citation type="journal article" date="2017" name="Nat. Plants">
        <title>The Aegilops tauschii genome reveals multiple impacts of transposons.</title>
        <authorList>
            <person name="Zhao G."/>
            <person name="Zou C."/>
            <person name="Li K."/>
            <person name="Wang K."/>
            <person name="Li T."/>
            <person name="Gao L."/>
            <person name="Zhang X."/>
            <person name="Wang H."/>
            <person name="Yang Z."/>
            <person name="Liu X."/>
            <person name="Jiang W."/>
            <person name="Mao L."/>
            <person name="Kong X."/>
            <person name="Jiao Y."/>
            <person name="Jia J."/>
        </authorList>
    </citation>
    <scope>NUCLEOTIDE SEQUENCE [LARGE SCALE GENOMIC DNA]</scope>
    <source>
        <strain evidence="29">cv. AL8/78</strain>
    </source>
</reference>
<evidence type="ECO:0000256" key="2">
    <source>
        <dbReference type="ARBA" id="ARBA00004389"/>
    </source>
</evidence>
<keyword evidence="14" id="KW-0418">Kinase</keyword>
<dbReference type="InterPro" id="IPR001611">
    <property type="entry name" value="Leu-rich_rpt"/>
</dbReference>
<feature type="transmembrane region" description="Helical" evidence="26">
    <location>
        <begin position="690"/>
        <end position="715"/>
    </location>
</feature>
<feature type="domain" description="Protein kinase" evidence="27">
    <location>
        <begin position="750"/>
        <end position="1059"/>
    </location>
</feature>
<feature type="transmembrane region" description="Helical" evidence="26">
    <location>
        <begin position="32"/>
        <end position="51"/>
    </location>
</feature>
<dbReference type="FunFam" id="3.80.10.10:FF:000676">
    <property type="entry name" value="LRR receptor-like serine/threonine-protein kinase FLS2"/>
    <property type="match status" value="1"/>
</dbReference>
<dbReference type="Pfam" id="PF08263">
    <property type="entry name" value="LRRNT_2"/>
    <property type="match status" value="1"/>
</dbReference>
<evidence type="ECO:0000256" key="16">
    <source>
        <dbReference type="ARBA" id="ARBA00022989"/>
    </source>
</evidence>
<evidence type="ECO:0000256" key="13">
    <source>
        <dbReference type="ARBA" id="ARBA00022741"/>
    </source>
</evidence>
<sequence>DTHDPTSFLDHLLYGPQSTLASLDMATMARPVGALLLLLLLTVWLAAASSIRNPERDALRAFRAGVSDPEGKLQSWNSTAHFCRWAGVNCTRGHVTALRMMSFGLTGTISPSLGNLTYLEKLDLNRNALSGAIPASLGRLGRLSYLGLCDNGGVSGEIPDSLRNCTSLATAYLNNNTLTGTIPAWLGTLPNLTTLWLNHNLLTGGIPPSFGNLTNLDSLWLHQNFLEGTLPEGLSRLALLRELNVYQNSLGGDIPPRFFNMSSLEDMSLANNEFTGSLPSHAGAGMTKLQVLLLGGNNLTGPIPASLANATGMTQLSLSNNSFNGCVPSEIGTLCPSKLEMSGNKLTATDEDGGWEFLDRLTKCNSLEILSLEDNKFSGTMPHSIGNLSRKLLDLNLGGNRISGSIPSGIENLIALQTLGLESNLLTGTIPEGIGKLKNLTELRLQENKLSGPVPSSIGSLTELLRLVLSNNELSGSIPLTLGNLQKVALLNLSSNAFTGEVPRQLFNLPSLSQAMDLSNNRLDGSLPPYVIKLGNLALLKLSGNLLTGEIPKQLGSCQSLEFLGLDNNFFSGSIPPSLSKLKGLQMLNLTSNKLSGRIPPELGGMSGLKELYLSWNNLTGTVPEEMANMSSLIELDVSHNHLEGHIPLWGVFANMTGFNFTENGDLCGGVPQLHLPQCSVVRYGSHTNWPLHIMAPIVGIVLILAILLAIYLCYKRNSRHTKATAPDILDASNYQRVSYAELAKATNGFADANLIGAGKFGSVYLGVLPLDDNGTLESVPVAVKVFDLQQVGASKTFLSECEALRSIRHRNLIRIITCCSSIDGRGDDFKALVFELMPNYSLDRWLHPTPEALKNVGSLTAIQRLNIAVDIADALHYLHSNCVPPIIHCDLKPSNILLSKDMTACIGDFGLAKLLLDPGIHDTMNSESTIGIRGTIGYVAAEYGTTGKVSTHGDVYSFGITLLEIFSGRSPTDDIFRDGLTLQGFVGMAFPGRIEEVLDATLLATKEFDGDSGVSVQDCLVSAVRVGLSCTRAAQYERMSMRDAAAELRAIRDACVRA</sequence>
<evidence type="ECO:0000256" key="5">
    <source>
        <dbReference type="ARBA" id="ARBA00022475"/>
    </source>
</evidence>
<dbReference type="PANTHER" id="PTHR27008">
    <property type="entry name" value="OS04G0122200 PROTEIN"/>
    <property type="match status" value="1"/>
</dbReference>
<dbReference type="InterPro" id="IPR017441">
    <property type="entry name" value="Protein_kinase_ATP_BS"/>
</dbReference>
<keyword evidence="19" id="KW-0325">Glycoprotein</keyword>
<keyword evidence="6" id="KW-0723">Serine/threonine-protein kinase</keyword>
<evidence type="ECO:0000256" key="4">
    <source>
        <dbReference type="ARBA" id="ARBA00012513"/>
    </source>
</evidence>
<evidence type="ECO:0000313" key="28">
    <source>
        <dbReference type="EnsemblPlants" id="AET7Gv21168700.3"/>
    </source>
</evidence>
<dbReference type="FunFam" id="1.10.510.10:FF:000358">
    <property type="entry name" value="Putative leucine-rich repeat receptor-like serine/threonine-protein kinase"/>
    <property type="match status" value="1"/>
</dbReference>
<dbReference type="Pfam" id="PF07714">
    <property type="entry name" value="PK_Tyr_Ser-Thr"/>
    <property type="match status" value="1"/>
</dbReference>
<evidence type="ECO:0000256" key="12">
    <source>
        <dbReference type="ARBA" id="ARBA00022737"/>
    </source>
</evidence>
<dbReference type="SUPFAM" id="SSF52047">
    <property type="entry name" value="RNI-like"/>
    <property type="match status" value="1"/>
</dbReference>
<evidence type="ECO:0000256" key="25">
    <source>
        <dbReference type="PROSITE-ProRule" id="PRU10141"/>
    </source>
</evidence>
<reference evidence="28" key="4">
    <citation type="submission" date="2019-03" db="UniProtKB">
        <authorList>
            <consortium name="EnsemblPlants"/>
        </authorList>
    </citation>
    <scope>IDENTIFICATION</scope>
</reference>
<evidence type="ECO:0000256" key="8">
    <source>
        <dbReference type="ARBA" id="ARBA00022614"/>
    </source>
</evidence>
<dbReference type="InterPro" id="IPR013210">
    <property type="entry name" value="LRR_N_plant-typ"/>
</dbReference>
<feature type="binding site" evidence="25">
    <location>
        <position position="785"/>
    </location>
    <ligand>
        <name>ATP</name>
        <dbReference type="ChEBI" id="CHEBI:30616"/>
    </ligand>
</feature>
<evidence type="ECO:0000256" key="9">
    <source>
        <dbReference type="ARBA" id="ARBA00022679"/>
    </source>
</evidence>
<evidence type="ECO:0000313" key="29">
    <source>
        <dbReference type="Proteomes" id="UP000015105"/>
    </source>
</evidence>
<dbReference type="Proteomes" id="UP000015105">
    <property type="component" value="Chromosome 7D"/>
</dbReference>
<dbReference type="PROSITE" id="PS00108">
    <property type="entry name" value="PROTEIN_KINASE_ST"/>
    <property type="match status" value="1"/>
</dbReference>
<protein>
    <recommendedName>
        <fullName evidence="24">Receptor kinase-like protein Xa21</fullName>
        <ecNumber evidence="4">2.7.11.1</ecNumber>
    </recommendedName>
</protein>
<name>A0A453SZN4_AEGTS</name>
<keyword evidence="10 26" id="KW-0812">Transmembrane</keyword>
<dbReference type="FunFam" id="3.80.10.10:FF:000233">
    <property type="entry name" value="Leucine-rich repeat receptor-like protein kinase TDR"/>
    <property type="match status" value="1"/>
</dbReference>
<dbReference type="SUPFAM" id="SSF56112">
    <property type="entry name" value="Protein kinase-like (PK-like)"/>
    <property type="match status" value="1"/>
</dbReference>
<dbReference type="Gene3D" id="3.80.10.10">
    <property type="entry name" value="Ribonuclease Inhibitor"/>
    <property type="match status" value="2"/>
</dbReference>
<dbReference type="GO" id="GO:0005524">
    <property type="term" value="F:ATP binding"/>
    <property type="evidence" value="ECO:0007669"/>
    <property type="project" value="UniProtKB-UniRule"/>
</dbReference>
<evidence type="ECO:0000256" key="17">
    <source>
        <dbReference type="ARBA" id="ARBA00023136"/>
    </source>
</evidence>
<keyword evidence="16 26" id="KW-1133">Transmembrane helix</keyword>
<keyword evidence="15 25" id="KW-0067">ATP-binding</keyword>
<dbReference type="STRING" id="200361.A0A453SZN4"/>
<dbReference type="Gramene" id="AET7Gv21168700.3">
    <property type="protein sequence ID" value="AET7Gv21168700.3"/>
    <property type="gene ID" value="AET7Gv21168700"/>
</dbReference>
<dbReference type="SUPFAM" id="SSF52058">
    <property type="entry name" value="L domain-like"/>
    <property type="match status" value="1"/>
</dbReference>
<evidence type="ECO:0000256" key="3">
    <source>
        <dbReference type="ARBA" id="ARBA00008684"/>
    </source>
</evidence>
<dbReference type="Gene3D" id="1.10.510.10">
    <property type="entry name" value="Transferase(Phosphotransferase) domain 1"/>
    <property type="match status" value="1"/>
</dbReference>
<dbReference type="InterPro" id="IPR051809">
    <property type="entry name" value="Plant_receptor-like_S/T_kinase"/>
</dbReference>
<keyword evidence="13 25" id="KW-0547">Nucleotide-binding</keyword>
<evidence type="ECO:0000256" key="1">
    <source>
        <dbReference type="ARBA" id="ARBA00004162"/>
    </source>
</evidence>
<dbReference type="InterPro" id="IPR001245">
    <property type="entry name" value="Ser-Thr/Tyr_kinase_cat_dom"/>
</dbReference>
<dbReference type="GO" id="GO:0009791">
    <property type="term" value="P:post-embryonic development"/>
    <property type="evidence" value="ECO:0007669"/>
    <property type="project" value="UniProtKB-ARBA"/>
</dbReference>
<comment type="subcellular location">
    <subcellularLocation>
        <location evidence="1">Cell membrane</location>
        <topology evidence="1">Single-pass membrane protein</topology>
    </subcellularLocation>
    <subcellularLocation>
        <location evidence="2">Endoplasmic reticulum membrane</location>
        <topology evidence="2">Single-pass membrane protein</topology>
    </subcellularLocation>
</comment>
<evidence type="ECO:0000256" key="20">
    <source>
        <dbReference type="ARBA" id="ARBA00047899"/>
    </source>
</evidence>
<dbReference type="SMART" id="SM00369">
    <property type="entry name" value="LRR_TYP"/>
    <property type="match status" value="12"/>
</dbReference>
<keyword evidence="17 26" id="KW-0472">Membrane</keyword>
<dbReference type="PANTHER" id="PTHR27008:SF566">
    <property type="entry name" value="OS06G0583600 PROTEIN"/>
    <property type="match status" value="1"/>
</dbReference>
<dbReference type="SMART" id="SM00220">
    <property type="entry name" value="S_TKc"/>
    <property type="match status" value="1"/>
</dbReference>
<comment type="function">
    <text evidence="22">Receptor kinase that detects X.oryzae pv. oryzae protein Ax21 to promote innate immunity. Following X.oryzae pv. oryzae protein Ax21 detection, undergoes cleavage, releasing the processed protein kinase Xa21 chain.</text>
</comment>
<evidence type="ECO:0000256" key="11">
    <source>
        <dbReference type="ARBA" id="ARBA00022729"/>
    </source>
</evidence>
<dbReference type="EC" id="2.7.11.1" evidence="4"/>
<reference evidence="29" key="1">
    <citation type="journal article" date="2014" name="Science">
        <title>Ancient hybridizations among the ancestral genomes of bread wheat.</title>
        <authorList>
            <consortium name="International Wheat Genome Sequencing Consortium,"/>
            <person name="Marcussen T."/>
            <person name="Sandve S.R."/>
            <person name="Heier L."/>
            <person name="Spannagl M."/>
            <person name="Pfeifer M."/>
            <person name="Jakobsen K.S."/>
            <person name="Wulff B.B."/>
            <person name="Steuernagel B."/>
            <person name="Mayer K.F."/>
            <person name="Olsen O.A."/>
        </authorList>
    </citation>
    <scope>NUCLEOTIDE SEQUENCE [LARGE SCALE GENOMIC DNA]</scope>
    <source>
        <strain evidence="29">cv. AL8/78</strain>
    </source>
</reference>
<dbReference type="InterPro" id="IPR003591">
    <property type="entry name" value="Leu-rich_rpt_typical-subtyp"/>
</dbReference>
<dbReference type="AlphaFoldDB" id="A0A453SZN4"/>
<dbReference type="GO" id="GO:0004674">
    <property type="term" value="F:protein serine/threonine kinase activity"/>
    <property type="evidence" value="ECO:0007669"/>
    <property type="project" value="UniProtKB-KW"/>
</dbReference>
<evidence type="ECO:0000256" key="22">
    <source>
        <dbReference type="ARBA" id="ARBA00054320"/>
    </source>
</evidence>
<dbReference type="InterPro" id="IPR008271">
    <property type="entry name" value="Ser/Thr_kinase_AS"/>
</dbReference>
<dbReference type="FunFam" id="3.30.200.20:FF:000432">
    <property type="entry name" value="LRR receptor-like serine/threonine-protein kinase EFR"/>
    <property type="match status" value="1"/>
</dbReference>
<dbReference type="PROSITE" id="PS50011">
    <property type="entry name" value="PROTEIN_KINASE_DOM"/>
    <property type="match status" value="1"/>
</dbReference>
<dbReference type="Pfam" id="PF00560">
    <property type="entry name" value="LRR_1"/>
    <property type="match status" value="10"/>
</dbReference>
<dbReference type="Gene3D" id="3.30.200.20">
    <property type="entry name" value="Phosphorylase Kinase, domain 1"/>
    <property type="match status" value="1"/>
</dbReference>
<evidence type="ECO:0000256" key="19">
    <source>
        <dbReference type="ARBA" id="ARBA00023180"/>
    </source>
</evidence>
<dbReference type="Pfam" id="PF13855">
    <property type="entry name" value="LRR_8"/>
    <property type="match status" value="1"/>
</dbReference>
<reference evidence="28" key="3">
    <citation type="journal article" date="2017" name="Nature">
        <title>Genome sequence of the progenitor of the wheat D genome Aegilops tauschii.</title>
        <authorList>
            <person name="Luo M.C."/>
            <person name="Gu Y.Q."/>
            <person name="Puiu D."/>
            <person name="Wang H."/>
            <person name="Twardziok S.O."/>
            <person name="Deal K.R."/>
            <person name="Huo N."/>
            <person name="Zhu T."/>
            <person name="Wang L."/>
            <person name="Wang Y."/>
            <person name="McGuire P.E."/>
            <person name="Liu S."/>
            <person name="Long H."/>
            <person name="Ramasamy R.K."/>
            <person name="Rodriguez J.C."/>
            <person name="Van S.L."/>
            <person name="Yuan L."/>
            <person name="Wang Z."/>
            <person name="Xia Z."/>
            <person name="Xiao L."/>
            <person name="Anderson O.D."/>
            <person name="Ouyang S."/>
            <person name="Liang Y."/>
            <person name="Zimin A.V."/>
            <person name="Pertea G."/>
            <person name="Qi P."/>
            <person name="Bennetzen J.L."/>
            <person name="Dai X."/>
            <person name="Dawson M.W."/>
            <person name="Muller H.G."/>
            <person name="Kugler K."/>
            <person name="Rivarola-Duarte L."/>
            <person name="Spannagl M."/>
            <person name="Mayer K.F.X."/>
            <person name="Lu F.H."/>
            <person name="Bevan M.W."/>
            <person name="Leroy P."/>
            <person name="Li P."/>
            <person name="You F.M."/>
            <person name="Sun Q."/>
            <person name="Liu Z."/>
            <person name="Lyons E."/>
            <person name="Wicker T."/>
            <person name="Salzberg S.L."/>
            <person name="Devos K.M."/>
            <person name="Dvorak J."/>
        </authorList>
    </citation>
    <scope>NUCLEOTIDE SEQUENCE [LARGE SCALE GENOMIC DNA]</scope>
    <source>
        <strain evidence="28">cv. AL8/78</strain>
    </source>
</reference>